<dbReference type="Proteomes" id="UP000037392">
    <property type="component" value="Unassembled WGS sequence"/>
</dbReference>
<dbReference type="PANTHER" id="PTHR48081:SF6">
    <property type="entry name" value="PEPTIDASE S9 PROLYL OLIGOPEPTIDASE CATALYTIC DOMAIN-CONTAINING PROTEIN"/>
    <property type="match status" value="1"/>
</dbReference>
<keyword evidence="1" id="KW-0378">Hydrolase</keyword>
<sequence>MRYFEMQIGKEGALMRGYLHEKSESWPQFDERPCVVVCPGGGYGFLSDREMDPVTQEWLAQGYQVFLLLYSVADKARGYQPLKELSECVATIRRNGDVWGVDRNRLAVLGFSAGAHLALSMGTLRDRAPIAEDKGWNRPDALILCYPVVSAGEYAHEGSFENITGEKRGESWKEFSLENFVSEDTPPCFIWHTVDDAVVPVQNSLVLINALQQAGVSYECHLYPTGAHGLSMCTEEVCRPGAEVDPHPRTWFYLCCQWLGQQFHFAK</sequence>
<evidence type="ECO:0000259" key="3">
    <source>
        <dbReference type="Pfam" id="PF20434"/>
    </source>
</evidence>
<dbReference type="EMBL" id="ADLK01000029">
    <property type="protein sequence ID" value="KMW16755.1"/>
    <property type="molecule type" value="Genomic_DNA"/>
</dbReference>
<dbReference type="OrthoDB" id="9794725at2"/>
<dbReference type="PATRIC" id="fig|742734.4.peg.4561"/>
<evidence type="ECO:0000313" key="5">
    <source>
        <dbReference type="Proteomes" id="UP000037392"/>
    </source>
</evidence>
<dbReference type="InterPro" id="IPR050300">
    <property type="entry name" value="GDXG_lipolytic_enzyme"/>
</dbReference>
<dbReference type="Gene3D" id="3.40.50.1820">
    <property type="entry name" value="alpha/beta hydrolase"/>
    <property type="match status" value="1"/>
</dbReference>
<dbReference type="InterPro" id="IPR001375">
    <property type="entry name" value="Peptidase_S9_cat"/>
</dbReference>
<evidence type="ECO:0000313" key="4">
    <source>
        <dbReference type="EMBL" id="KMW16755.1"/>
    </source>
</evidence>
<dbReference type="Pfam" id="PF20434">
    <property type="entry name" value="BD-FAE"/>
    <property type="match status" value="1"/>
</dbReference>
<dbReference type="PANTHER" id="PTHR48081">
    <property type="entry name" value="AB HYDROLASE SUPERFAMILY PROTEIN C4A8.06C"/>
    <property type="match status" value="1"/>
</dbReference>
<reference evidence="4 5" key="1">
    <citation type="submission" date="2011-04" db="EMBL/GenBank/DDBJ databases">
        <title>The Genome Sequence of Clostridium citroniae WAL-19142.</title>
        <authorList>
            <consortium name="The Broad Institute Genome Sequencing Platform"/>
            <person name="Earl A."/>
            <person name="Ward D."/>
            <person name="Feldgarden M."/>
            <person name="Gevers D."/>
            <person name="Warren Y.A."/>
            <person name="Tyrrell K.L."/>
            <person name="Citron D.M."/>
            <person name="Goldstein E.J."/>
            <person name="Daigneault M."/>
            <person name="Allen-Vercoe E."/>
            <person name="Young S.K."/>
            <person name="Zeng Q."/>
            <person name="Gargeya S."/>
            <person name="Fitzgerald M."/>
            <person name="Haas B."/>
            <person name="Abouelleil A."/>
            <person name="Alvarado L."/>
            <person name="Arachchi H.M."/>
            <person name="Berlin A."/>
            <person name="Brown A."/>
            <person name="Chapman S.B."/>
            <person name="Chen Z."/>
            <person name="Dunbar C."/>
            <person name="Freedman E."/>
            <person name="Gearin G."/>
            <person name="Gellesch M."/>
            <person name="Goldberg J."/>
            <person name="Griggs A."/>
            <person name="Gujja S."/>
            <person name="Heilman E.R."/>
            <person name="Heiman D."/>
            <person name="Howarth C."/>
            <person name="Larson L."/>
            <person name="Lui A."/>
            <person name="MacDonald P.J."/>
            <person name="Mehta T."/>
            <person name="Montmayeur A."/>
            <person name="Murphy C."/>
            <person name="Neiman D."/>
            <person name="Pearson M."/>
            <person name="Priest M."/>
            <person name="Roberts A."/>
            <person name="Saif S."/>
            <person name="Shea T."/>
            <person name="Shenoy N."/>
            <person name="Sisk P."/>
            <person name="Stolte C."/>
            <person name="Sykes S."/>
            <person name="White J."/>
            <person name="Yandava C."/>
            <person name="Wortman J."/>
            <person name="Nusbaum C."/>
            <person name="Birren B."/>
        </authorList>
    </citation>
    <scope>NUCLEOTIDE SEQUENCE [LARGE SCALE GENOMIC DNA]</scope>
    <source>
        <strain evidence="4 5">WAL-19142</strain>
    </source>
</reference>
<dbReference type="GeneID" id="93161379"/>
<evidence type="ECO:0000256" key="1">
    <source>
        <dbReference type="ARBA" id="ARBA00022801"/>
    </source>
</evidence>
<name>A0A0J9EM78_9FIRM</name>
<organism evidence="4 5">
    <name type="scientific">[Clostridium] citroniae WAL-19142</name>
    <dbReference type="NCBI Taxonomy" id="742734"/>
    <lineage>
        <taxon>Bacteria</taxon>
        <taxon>Bacillati</taxon>
        <taxon>Bacillota</taxon>
        <taxon>Clostridia</taxon>
        <taxon>Lachnospirales</taxon>
        <taxon>Lachnospiraceae</taxon>
        <taxon>Enterocloster</taxon>
    </lineage>
</organism>
<accession>A0A0J9EM78</accession>
<dbReference type="InterPro" id="IPR029058">
    <property type="entry name" value="AB_hydrolase_fold"/>
</dbReference>
<comment type="caution">
    <text evidence="4">The sequence shown here is derived from an EMBL/GenBank/DDBJ whole genome shotgun (WGS) entry which is preliminary data.</text>
</comment>
<feature type="domain" description="BD-FAE-like" evidence="3">
    <location>
        <begin position="31"/>
        <end position="130"/>
    </location>
</feature>
<dbReference type="RefSeq" id="WP_053095360.1">
    <property type="nucleotide sequence ID" value="NZ_KQ235881.1"/>
</dbReference>
<evidence type="ECO:0000259" key="2">
    <source>
        <dbReference type="Pfam" id="PF00326"/>
    </source>
</evidence>
<dbReference type="InterPro" id="IPR049492">
    <property type="entry name" value="BD-FAE-like_dom"/>
</dbReference>
<dbReference type="GO" id="GO:0016787">
    <property type="term" value="F:hydrolase activity"/>
    <property type="evidence" value="ECO:0007669"/>
    <property type="project" value="UniProtKB-KW"/>
</dbReference>
<protein>
    <recommendedName>
        <fullName evidence="6">Peptidase S9 prolyl oligopeptidase catalytic domain-containing protein</fullName>
    </recommendedName>
</protein>
<evidence type="ECO:0008006" key="6">
    <source>
        <dbReference type="Google" id="ProtNLM"/>
    </source>
</evidence>
<feature type="domain" description="Peptidase S9 prolyl oligopeptidase catalytic" evidence="2">
    <location>
        <begin position="163"/>
        <end position="231"/>
    </location>
</feature>
<dbReference type="AlphaFoldDB" id="A0A0J9EM78"/>
<proteinExistence type="predicted"/>
<dbReference type="Pfam" id="PF00326">
    <property type="entry name" value="Peptidase_S9"/>
    <property type="match status" value="1"/>
</dbReference>
<gene>
    <name evidence="4" type="ORF">HMPREF9470_04255</name>
</gene>
<dbReference type="SUPFAM" id="SSF53474">
    <property type="entry name" value="alpha/beta-Hydrolases"/>
    <property type="match status" value="1"/>
</dbReference>